<feature type="transmembrane region" description="Helical" evidence="1">
    <location>
        <begin position="12"/>
        <end position="29"/>
    </location>
</feature>
<name>A0ABD3S6Q2_9LAMI</name>
<evidence type="ECO:0000256" key="1">
    <source>
        <dbReference type="SAM" id="Phobius"/>
    </source>
</evidence>
<organism evidence="2 3">
    <name type="scientific">Penstemon smallii</name>
    <dbReference type="NCBI Taxonomy" id="265156"/>
    <lineage>
        <taxon>Eukaryota</taxon>
        <taxon>Viridiplantae</taxon>
        <taxon>Streptophyta</taxon>
        <taxon>Embryophyta</taxon>
        <taxon>Tracheophyta</taxon>
        <taxon>Spermatophyta</taxon>
        <taxon>Magnoliopsida</taxon>
        <taxon>eudicotyledons</taxon>
        <taxon>Gunneridae</taxon>
        <taxon>Pentapetalae</taxon>
        <taxon>asterids</taxon>
        <taxon>lamiids</taxon>
        <taxon>Lamiales</taxon>
        <taxon>Plantaginaceae</taxon>
        <taxon>Cheloneae</taxon>
        <taxon>Penstemon</taxon>
    </lineage>
</organism>
<reference evidence="2 3" key="1">
    <citation type="submission" date="2024-12" db="EMBL/GenBank/DDBJ databases">
        <title>The unique morphological basis and parallel evolutionary history of personate flowers in Penstemon.</title>
        <authorList>
            <person name="Depatie T.H."/>
            <person name="Wessinger C.A."/>
        </authorList>
    </citation>
    <scope>NUCLEOTIDE SEQUENCE [LARGE SCALE GENOMIC DNA]</scope>
    <source>
        <strain evidence="2">WTNN_2</strain>
        <tissue evidence="2">Leaf</tissue>
    </source>
</reference>
<dbReference type="Gene3D" id="3.30.300.20">
    <property type="match status" value="1"/>
</dbReference>
<sequence>MGQLNYVQTIEVWLNYFTCCYLYVFYVIVDGHESKGRRIRELTSVVQKHFKFPENGVGLYAKKVNNRGLEIFFKCLLVQLMRTLDEMQEEV</sequence>
<comment type="caution">
    <text evidence="2">The sequence shown here is derived from an EMBL/GenBank/DDBJ whole genome shotgun (WGS) entry which is preliminary data.</text>
</comment>
<keyword evidence="3" id="KW-1185">Reference proteome</keyword>
<keyword evidence="1" id="KW-0812">Transmembrane</keyword>
<keyword evidence="1" id="KW-0472">Membrane</keyword>
<protein>
    <submittedName>
        <fullName evidence="2">Uncharacterized protein</fullName>
    </submittedName>
</protein>
<proteinExistence type="predicted"/>
<dbReference type="SUPFAM" id="SSF54814">
    <property type="entry name" value="Prokaryotic type KH domain (KH-domain type II)"/>
    <property type="match status" value="1"/>
</dbReference>
<dbReference type="InterPro" id="IPR009019">
    <property type="entry name" value="KH_sf_prok-type"/>
</dbReference>
<evidence type="ECO:0000313" key="2">
    <source>
        <dbReference type="EMBL" id="KAL3820191.1"/>
    </source>
</evidence>
<dbReference type="InterPro" id="IPR015946">
    <property type="entry name" value="KH_dom-like_a/b"/>
</dbReference>
<dbReference type="AlphaFoldDB" id="A0ABD3S6Q2"/>
<dbReference type="Proteomes" id="UP001634393">
    <property type="component" value="Unassembled WGS sequence"/>
</dbReference>
<accession>A0ABD3S6Q2</accession>
<keyword evidence="1" id="KW-1133">Transmembrane helix</keyword>
<dbReference type="EMBL" id="JBJXBP010000007">
    <property type="protein sequence ID" value="KAL3820191.1"/>
    <property type="molecule type" value="Genomic_DNA"/>
</dbReference>
<evidence type="ECO:0000313" key="3">
    <source>
        <dbReference type="Proteomes" id="UP001634393"/>
    </source>
</evidence>
<gene>
    <name evidence="2" type="ORF">ACJIZ3_006096</name>
</gene>